<keyword evidence="1" id="KW-0472">Membrane</keyword>
<evidence type="ECO:0000313" key="2">
    <source>
        <dbReference type="EMBL" id="SFV71512.1"/>
    </source>
</evidence>
<dbReference type="AlphaFoldDB" id="A0A1W1D0T3"/>
<dbReference type="EMBL" id="FPHM01000259">
    <property type="protein sequence ID" value="SFV71512.1"/>
    <property type="molecule type" value="Genomic_DNA"/>
</dbReference>
<sequence>MTDFFANNGHFIVFLHVLSAFIWVGGMITMRVIVHPVIARGGVTAHQMLQSDIMSFMLEPKQRFGITLQNTGRLFNFVMPFIILLFATGLMMAIALKGHHGALKSLFLSKEIIWTIMLGIYIYMYVKRHQAWTLFLAGKIPQAKAKMAYIPHILLPLNILLGLVALWMGVSLRGM</sequence>
<evidence type="ECO:0008006" key="3">
    <source>
        <dbReference type="Google" id="ProtNLM"/>
    </source>
</evidence>
<evidence type="ECO:0000256" key="1">
    <source>
        <dbReference type="SAM" id="Phobius"/>
    </source>
</evidence>
<gene>
    <name evidence="2" type="ORF">MNB_SV-13-1345</name>
</gene>
<reference evidence="2" key="1">
    <citation type="submission" date="2016-10" db="EMBL/GenBank/DDBJ databases">
        <authorList>
            <person name="de Groot N.N."/>
        </authorList>
    </citation>
    <scope>NUCLEOTIDE SEQUENCE</scope>
</reference>
<name>A0A1W1D0T3_9ZZZZ</name>
<keyword evidence="1" id="KW-1133">Transmembrane helix</keyword>
<protein>
    <recommendedName>
        <fullName evidence="3">Copper resistance protein D domain-containing protein</fullName>
    </recommendedName>
</protein>
<feature type="transmembrane region" description="Helical" evidence="1">
    <location>
        <begin position="74"/>
        <end position="95"/>
    </location>
</feature>
<feature type="transmembrane region" description="Helical" evidence="1">
    <location>
        <begin position="12"/>
        <end position="34"/>
    </location>
</feature>
<keyword evidence="1" id="KW-0812">Transmembrane</keyword>
<accession>A0A1W1D0T3</accession>
<proteinExistence type="predicted"/>
<organism evidence="2">
    <name type="scientific">hydrothermal vent metagenome</name>
    <dbReference type="NCBI Taxonomy" id="652676"/>
    <lineage>
        <taxon>unclassified sequences</taxon>
        <taxon>metagenomes</taxon>
        <taxon>ecological metagenomes</taxon>
    </lineage>
</organism>
<feature type="transmembrane region" description="Helical" evidence="1">
    <location>
        <begin position="107"/>
        <end position="126"/>
    </location>
</feature>
<feature type="transmembrane region" description="Helical" evidence="1">
    <location>
        <begin position="147"/>
        <end position="170"/>
    </location>
</feature>